<feature type="compositionally biased region" description="Polar residues" evidence="1">
    <location>
        <begin position="226"/>
        <end position="240"/>
    </location>
</feature>
<evidence type="ECO:0000313" key="4">
    <source>
        <dbReference type="Proteomes" id="UP000196125"/>
    </source>
</evidence>
<feature type="compositionally biased region" description="Low complexity" evidence="1">
    <location>
        <begin position="214"/>
        <end position="224"/>
    </location>
</feature>
<sequence>MRRIRITRVIWVPSGYRVVRRTTKHAARKHTTSKPVVSKPVVSKPAVSEQADSEQTVLKSSVLKSPVSEQSTLEQSVSEQSSPLSQSQYQPQQPGHENALSEASQLKGKRTTKAPASARQPTDQVASFPDQCNPYQYFLQNLPHYLNDMPSETFVTYPQPEGTASETHTQMERPREVHSHSFPASDSVPDDEDDDEKPHTVPEMEFTVPLTIHQPQQSIRSPRQPTAPNHTSSSPAQQTTHRIKTRQLKPHLRELTGICHSLLAPHRMSSSKSSHNSSIQPSFPTQDLIRSSCHDSTWRKRMRQLLFRLCEATDGRHFAFLTDQPDVEDLFDSGYKVAYKDKDKSTGDGMLARWKKAYSVKSVPYQQLPEQDELPEGVQNAFNTMIRNLIPGIDIFFCDYNLAIEADLPICNDMMETYRSTDFVLFSCEELIGNDPTTQPYMVSYAAPRYKNGGNTSSQHRIYCKTDAFAFCQAIHAIVVQQEKDALTGGHIRTEVDTYVGEPPVEAAVAEQVINRFVEALPQYNSSVKALNAPQTE</sequence>
<accession>A0A1Y6ITE2</accession>
<evidence type="ECO:0000313" key="3">
    <source>
        <dbReference type="EMBL" id="SMS00090.1"/>
    </source>
</evidence>
<feature type="region of interest" description="Disordered" evidence="1">
    <location>
        <begin position="24"/>
        <end position="53"/>
    </location>
</feature>
<gene>
    <name evidence="2" type="ORF">SBX37_03100</name>
    <name evidence="3" type="ORF">VIM7927_01331</name>
</gene>
<keyword evidence="5" id="KW-1185">Reference proteome</keyword>
<name>A0A1Y6ITE2_9VIBR</name>
<dbReference type="Proteomes" id="UP001283366">
    <property type="component" value="Unassembled WGS sequence"/>
</dbReference>
<organism evidence="3 4">
    <name type="scientific">Vibrio mangrovi</name>
    <dbReference type="NCBI Taxonomy" id="474394"/>
    <lineage>
        <taxon>Bacteria</taxon>
        <taxon>Pseudomonadati</taxon>
        <taxon>Pseudomonadota</taxon>
        <taxon>Gammaproteobacteria</taxon>
        <taxon>Vibrionales</taxon>
        <taxon>Vibrionaceae</taxon>
        <taxon>Vibrio</taxon>
    </lineage>
</organism>
<dbReference type="EMBL" id="FXXI01000002">
    <property type="protein sequence ID" value="SMS00090.1"/>
    <property type="molecule type" value="Genomic_DNA"/>
</dbReference>
<feature type="compositionally biased region" description="Low complexity" evidence="1">
    <location>
        <begin position="33"/>
        <end position="45"/>
    </location>
</feature>
<dbReference type="Proteomes" id="UP000196125">
    <property type="component" value="Unassembled WGS sequence"/>
</dbReference>
<reference evidence="2 5" key="2">
    <citation type="submission" date="2023-11" db="EMBL/GenBank/DDBJ databases">
        <title>Plant-associative lifestyle of Vibrio porteresiae and its evolutionary dynamics.</title>
        <authorList>
            <person name="Rameshkumar N."/>
            <person name="Kirti K."/>
        </authorList>
    </citation>
    <scope>NUCLEOTIDE SEQUENCE [LARGE SCALE GENOMIC DNA]</scope>
    <source>
        <strain evidence="2 5">MSSRF38</strain>
    </source>
</reference>
<dbReference type="RefSeq" id="WP_234993556.1">
    <property type="nucleotide sequence ID" value="NZ_AP024883.1"/>
</dbReference>
<feature type="region of interest" description="Disordered" evidence="1">
    <location>
        <begin position="151"/>
        <end position="249"/>
    </location>
</feature>
<proteinExistence type="predicted"/>
<feature type="compositionally biased region" description="Basic and acidic residues" evidence="1">
    <location>
        <begin position="169"/>
        <end position="179"/>
    </location>
</feature>
<evidence type="ECO:0000256" key="1">
    <source>
        <dbReference type="SAM" id="MobiDB-lite"/>
    </source>
</evidence>
<reference evidence="3 4" key="1">
    <citation type="submission" date="2017-05" db="EMBL/GenBank/DDBJ databases">
        <authorList>
            <person name="Song R."/>
            <person name="Chenine A.L."/>
            <person name="Ruprecht R.M."/>
        </authorList>
    </citation>
    <scope>NUCLEOTIDE SEQUENCE [LARGE SCALE GENOMIC DNA]</scope>
    <source>
        <strain evidence="3 4">CECT 7927</strain>
    </source>
</reference>
<evidence type="ECO:0000313" key="2">
    <source>
        <dbReference type="EMBL" id="MDW6001883.1"/>
    </source>
</evidence>
<dbReference type="EMBL" id="JAWRCO010000001">
    <property type="protein sequence ID" value="MDW6001883.1"/>
    <property type="molecule type" value="Genomic_DNA"/>
</dbReference>
<dbReference type="AlphaFoldDB" id="A0A1Y6ITE2"/>
<feature type="region of interest" description="Disordered" evidence="1">
    <location>
        <begin position="69"/>
        <end position="128"/>
    </location>
</feature>
<protein>
    <submittedName>
        <fullName evidence="3">Uncharacterized protein</fullName>
    </submittedName>
</protein>
<evidence type="ECO:0000313" key="5">
    <source>
        <dbReference type="Proteomes" id="UP001283366"/>
    </source>
</evidence>
<feature type="compositionally biased region" description="Low complexity" evidence="1">
    <location>
        <begin position="75"/>
        <end position="94"/>
    </location>
</feature>